<keyword evidence="6 11" id="KW-0547">Nucleotide-binding</keyword>
<comment type="similarity">
    <text evidence="2 11">Belongs to the folylpolyglutamate synthase family.</text>
</comment>
<dbReference type="Proteomes" id="UP000198619">
    <property type="component" value="Unassembled WGS sequence"/>
</dbReference>
<dbReference type="GO" id="GO:0005524">
    <property type="term" value="F:ATP binding"/>
    <property type="evidence" value="ECO:0007669"/>
    <property type="project" value="UniProtKB-KW"/>
</dbReference>
<dbReference type="FunFam" id="3.40.1190.10:FF:000011">
    <property type="entry name" value="Folylpolyglutamate synthase/dihydrofolate synthase"/>
    <property type="match status" value="1"/>
</dbReference>
<dbReference type="InterPro" id="IPR036615">
    <property type="entry name" value="Mur_ligase_C_dom_sf"/>
</dbReference>
<dbReference type="InterPro" id="IPR018109">
    <property type="entry name" value="Folylpolyglutamate_synth_CS"/>
</dbReference>
<comment type="catalytic activity">
    <reaction evidence="10">
        <text>(6S)-5,6,7,8-tetrahydrofolyl-(gamma-L-Glu)(n) + L-glutamate + ATP = (6S)-5,6,7,8-tetrahydrofolyl-(gamma-L-Glu)(n+1) + ADP + phosphate + H(+)</text>
        <dbReference type="Rhea" id="RHEA:10580"/>
        <dbReference type="Rhea" id="RHEA-COMP:14738"/>
        <dbReference type="Rhea" id="RHEA-COMP:14740"/>
        <dbReference type="ChEBI" id="CHEBI:15378"/>
        <dbReference type="ChEBI" id="CHEBI:29985"/>
        <dbReference type="ChEBI" id="CHEBI:30616"/>
        <dbReference type="ChEBI" id="CHEBI:43474"/>
        <dbReference type="ChEBI" id="CHEBI:141005"/>
        <dbReference type="ChEBI" id="CHEBI:456216"/>
        <dbReference type="EC" id="6.3.2.17"/>
    </reaction>
</comment>
<gene>
    <name evidence="14" type="ORF">SAMN04488528_100139</name>
</gene>
<dbReference type="PROSITE" id="PS01012">
    <property type="entry name" value="FOLYLPOLYGLU_SYNT_2"/>
    <property type="match status" value="1"/>
</dbReference>
<dbReference type="PANTHER" id="PTHR11136">
    <property type="entry name" value="FOLYLPOLYGLUTAMATE SYNTHASE-RELATED"/>
    <property type="match status" value="1"/>
</dbReference>
<organism evidence="14 15">
    <name type="scientific">Clostridium frigidicarnis</name>
    <dbReference type="NCBI Taxonomy" id="84698"/>
    <lineage>
        <taxon>Bacteria</taxon>
        <taxon>Bacillati</taxon>
        <taxon>Bacillota</taxon>
        <taxon>Clostridia</taxon>
        <taxon>Eubacteriales</taxon>
        <taxon>Clostridiaceae</taxon>
        <taxon>Clostridium</taxon>
    </lineage>
</organism>
<evidence type="ECO:0000313" key="15">
    <source>
        <dbReference type="Proteomes" id="UP000198619"/>
    </source>
</evidence>
<evidence type="ECO:0000256" key="11">
    <source>
        <dbReference type="PIRNR" id="PIRNR001563"/>
    </source>
</evidence>
<dbReference type="GO" id="GO:0046872">
    <property type="term" value="F:metal ion binding"/>
    <property type="evidence" value="ECO:0007669"/>
    <property type="project" value="UniProtKB-KW"/>
</dbReference>
<evidence type="ECO:0000259" key="12">
    <source>
        <dbReference type="Pfam" id="PF02875"/>
    </source>
</evidence>
<evidence type="ECO:0000313" key="14">
    <source>
        <dbReference type="EMBL" id="SFA69418.1"/>
    </source>
</evidence>
<dbReference type="OrthoDB" id="9809356at2"/>
<evidence type="ECO:0000256" key="5">
    <source>
        <dbReference type="ARBA" id="ARBA00022723"/>
    </source>
</evidence>
<evidence type="ECO:0000256" key="4">
    <source>
        <dbReference type="ARBA" id="ARBA00022598"/>
    </source>
</evidence>
<dbReference type="Gene3D" id="3.40.1190.10">
    <property type="entry name" value="Mur-like, catalytic domain"/>
    <property type="match status" value="1"/>
</dbReference>
<evidence type="ECO:0000256" key="9">
    <source>
        <dbReference type="ARBA" id="ARBA00030592"/>
    </source>
</evidence>
<dbReference type="InterPro" id="IPR004101">
    <property type="entry name" value="Mur_ligase_C"/>
</dbReference>
<feature type="domain" description="Mur ligase central" evidence="13">
    <location>
        <begin position="47"/>
        <end position="275"/>
    </location>
</feature>
<dbReference type="GO" id="GO:0005737">
    <property type="term" value="C:cytoplasm"/>
    <property type="evidence" value="ECO:0007669"/>
    <property type="project" value="TreeGrafter"/>
</dbReference>
<reference evidence="14 15" key="1">
    <citation type="submission" date="2016-10" db="EMBL/GenBank/DDBJ databases">
        <authorList>
            <person name="de Groot N.N."/>
        </authorList>
    </citation>
    <scope>NUCLEOTIDE SEQUENCE [LARGE SCALE GENOMIC DNA]</scope>
    <source>
        <strain evidence="14 15">DSM 12271</strain>
    </source>
</reference>
<dbReference type="InterPro" id="IPR013221">
    <property type="entry name" value="Mur_ligase_cen"/>
</dbReference>
<evidence type="ECO:0000256" key="6">
    <source>
        <dbReference type="ARBA" id="ARBA00022741"/>
    </source>
</evidence>
<evidence type="ECO:0000259" key="13">
    <source>
        <dbReference type="Pfam" id="PF08245"/>
    </source>
</evidence>
<dbReference type="InterPro" id="IPR001645">
    <property type="entry name" value="Folylpolyglutamate_synth"/>
</dbReference>
<evidence type="ECO:0000256" key="2">
    <source>
        <dbReference type="ARBA" id="ARBA00008276"/>
    </source>
</evidence>
<keyword evidence="15" id="KW-1185">Reference proteome</keyword>
<evidence type="ECO:0000256" key="3">
    <source>
        <dbReference type="ARBA" id="ARBA00013025"/>
    </source>
</evidence>
<dbReference type="PIRSF" id="PIRSF001563">
    <property type="entry name" value="Folylpolyglu_synth"/>
    <property type="match status" value="1"/>
</dbReference>
<keyword evidence="8" id="KW-0460">Magnesium</keyword>
<accession>A0A1I0UZE9</accession>
<evidence type="ECO:0000256" key="10">
    <source>
        <dbReference type="ARBA" id="ARBA00047493"/>
    </source>
</evidence>
<dbReference type="PANTHER" id="PTHR11136:SF0">
    <property type="entry name" value="DIHYDROFOLATE SYNTHETASE-RELATED"/>
    <property type="match status" value="1"/>
</dbReference>
<dbReference type="GO" id="GO:0004326">
    <property type="term" value="F:tetrahydrofolylpolyglutamate synthase activity"/>
    <property type="evidence" value="ECO:0007669"/>
    <property type="project" value="UniProtKB-EC"/>
</dbReference>
<sequence length="438" mass="49098">MNTMNYNETMDYIHSVGKFGTNYGLSRTNRILELLGNPHKKIKTIHIAGTNGKGSTTCILSNILKENGFKVGMYTSPFLEDFEERMQINNTNIPKTRLCQVISKVKSVISTVTKEGLDDPTEFEIITCAALLYFYEEKVDYAVMEVGLGGRLDSTNVISPLVSVITSISYDHMNILGNTIEDIAKEKAGIIKESTPIILYPNEDKVLRVLENMAKSSNSPIVYVTRDMVQYKDVDKDTLSIKQKGLITINNKKILVTLGLLGEHQLLNAQVAIKAIETLEKVDDISIDEEVKIKALEDVSWKGRLEVLSTNPTIVIDGAHNIDGIKNLRNNVERYFKYNKIILILGILADKQVDDMIDVICPMASSIITVTPNSERATICNELKNHILRVNKNVEAVEDYEEAVKKALEYTAPNDLLLISGSLYMIGDMRRILTRKSF</sequence>
<evidence type="ECO:0000256" key="8">
    <source>
        <dbReference type="ARBA" id="ARBA00022842"/>
    </source>
</evidence>
<dbReference type="InterPro" id="IPR036565">
    <property type="entry name" value="Mur-like_cat_sf"/>
</dbReference>
<dbReference type="AlphaFoldDB" id="A0A1I0UZE9"/>
<dbReference type="STRING" id="84698.SAMN04488528_100139"/>
<dbReference type="GO" id="GO:0008841">
    <property type="term" value="F:dihydrofolate synthase activity"/>
    <property type="evidence" value="ECO:0007669"/>
    <property type="project" value="TreeGrafter"/>
</dbReference>
<name>A0A1I0UZE9_9CLOT</name>
<feature type="domain" description="Mur ligase C-terminal" evidence="12">
    <location>
        <begin position="303"/>
        <end position="422"/>
    </location>
</feature>
<dbReference type="Pfam" id="PF02875">
    <property type="entry name" value="Mur_ligase_C"/>
    <property type="match status" value="1"/>
</dbReference>
<keyword evidence="7 11" id="KW-0067">ATP-binding</keyword>
<dbReference type="Gene3D" id="3.90.190.20">
    <property type="entry name" value="Mur ligase, C-terminal domain"/>
    <property type="match status" value="1"/>
</dbReference>
<proteinExistence type="inferred from homology"/>
<comment type="cofactor">
    <cofactor evidence="1">
        <name>Mg(2+)</name>
        <dbReference type="ChEBI" id="CHEBI:18420"/>
    </cofactor>
</comment>
<protein>
    <recommendedName>
        <fullName evidence="3">tetrahydrofolate synthase</fullName>
        <ecNumber evidence="3">6.3.2.17</ecNumber>
    </recommendedName>
    <alternativeName>
        <fullName evidence="9">Tetrahydrofolylpolyglutamate synthase</fullName>
    </alternativeName>
</protein>
<dbReference type="EC" id="6.3.2.17" evidence="3"/>
<dbReference type="SUPFAM" id="SSF53623">
    <property type="entry name" value="MurD-like peptide ligases, catalytic domain"/>
    <property type="match status" value="1"/>
</dbReference>
<dbReference type="Pfam" id="PF08245">
    <property type="entry name" value="Mur_ligase_M"/>
    <property type="match status" value="1"/>
</dbReference>
<dbReference type="PROSITE" id="PS01011">
    <property type="entry name" value="FOLYLPOLYGLU_SYNT_1"/>
    <property type="match status" value="1"/>
</dbReference>
<dbReference type="SUPFAM" id="SSF53244">
    <property type="entry name" value="MurD-like peptide ligases, peptide-binding domain"/>
    <property type="match status" value="1"/>
</dbReference>
<evidence type="ECO:0000256" key="1">
    <source>
        <dbReference type="ARBA" id="ARBA00001946"/>
    </source>
</evidence>
<dbReference type="EMBL" id="FOKI01000001">
    <property type="protein sequence ID" value="SFA69418.1"/>
    <property type="molecule type" value="Genomic_DNA"/>
</dbReference>
<evidence type="ECO:0000256" key="7">
    <source>
        <dbReference type="ARBA" id="ARBA00022840"/>
    </source>
</evidence>
<dbReference type="NCBIfam" id="TIGR01499">
    <property type="entry name" value="folC"/>
    <property type="match status" value="1"/>
</dbReference>
<keyword evidence="5" id="KW-0479">Metal-binding</keyword>
<keyword evidence="4 11" id="KW-0436">Ligase</keyword>